<feature type="region of interest" description="Disordered" evidence="1">
    <location>
        <begin position="196"/>
        <end position="215"/>
    </location>
</feature>
<comment type="caution">
    <text evidence="2">The sequence shown here is derived from an EMBL/GenBank/DDBJ whole genome shotgun (WGS) entry which is preliminary data.</text>
</comment>
<dbReference type="EMBL" id="BDRX01000025">
    <property type="protein sequence ID" value="GBF91524.1"/>
    <property type="molecule type" value="Genomic_DNA"/>
</dbReference>
<feature type="compositionally biased region" description="Gly residues" evidence="1">
    <location>
        <begin position="664"/>
        <end position="680"/>
    </location>
</feature>
<reference evidence="2 3" key="1">
    <citation type="journal article" date="2018" name="Sci. Rep.">
        <title>Raphidocelis subcapitata (=Pseudokirchneriella subcapitata) provides an insight into genome evolution and environmental adaptations in the Sphaeropleales.</title>
        <authorList>
            <person name="Suzuki S."/>
            <person name="Yamaguchi H."/>
            <person name="Nakajima N."/>
            <person name="Kawachi M."/>
        </authorList>
    </citation>
    <scope>NUCLEOTIDE SEQUENCE [LARGE SCALE GENOMIC DNA]</scope>
    <source>
        <strain evidence="2 3">NIES-35</strain>
    </source>
</reference>
<feature type="region of interest" description="Disordered" evidence="1">
    <location>
        <begin position="613"/>
        <end position="680"/>
    </location>
</feature>
<feature type="compositionally biased region" description="Low complexity" evidence="1">
    <location>
        <begin position="619"/>
        <end position="644"/>
    </location>
</feature>
<feature type="region of interest" description="Disordered" evidence="1">
    <location>
        <begin position="794"/>
        <end position="815"/>
    </location>
</feature>
<evidence type="ECO:0000313" key="2">
    <source>
        <dbReference type="EMBL" id="GBF91524.1"/>
    </source>
</evidence>
<keyword evidence="3" id="KW-1185">Reference proteome</keyword>
<name>A0A2V0NV60_9CHLO</name>
<gene>
    <name evidence="2" type="ORF">Rsub_04264</name>
</gene>
<feature type="compositionally biased region" description="Gly residues" evidence="1">
    <location>
        <begin position="802"/>
        <end position="814"/>
    </location>
</feature>
<evidence type="ECO:0000313" key="3">
    <source>
        <dbReference type="Proteomes" id="UP000247498"/>
    </source>
</evidence>
<evidence type="ECO:0000256" key="1">
    <source>
        <dbReference type="SAM" id="MobiDB-lite"/>
    </source>
</evidence>
<sequence length="1096" mass="109720">MAAEAVSRRLGGMAASQPLDAVLRELAWLRSGSGLFDPEAFLAGFGAAAERLTESQRLSAAAALRAAGVAPADRLLLAACGDGASAAAGALQRGMAGGGALERDAQQLFVALLRAAAAAAAAADSAAAAADGGEADSTAGAAQIVGLVEAACDEDQELHACAFRAVASLLQPLDERLAHAWMLREVNLLLAPCSSSSGGGGEGEPSASGNSGRGSPDWLHAAGLGAAGARAHGRSGAWRGKSWWQAALPAVLVCIEPDELLAALGARLPAAGRTLAAQRAVAGLTAALLQRTVKAARNTIERLSGCIVAALATDDMPALHSLLLICRRVLSPEDYASLLASAFGQHRAAASAAAAAEPGAPAGAAAAAAAQCYCRLAAALRAVNAGAPRGVLAAHVDLLNGLASDWRVADQEAVRNAKNDLLPLIKACMQEQAAAVGGDGSLAKLDPAARRLAEAELLRQLQQFRDAGASKLPEQQVRAVLFNRPAFEQVTLPLLLAAPDSLEQAELRQRYLKACAAEPRIRSALPKDAVARYAATCDAAGFDLEGPVVAAVPGGMVATAAAVGDTPVGRLQQLLDRLPVVASKAGAADSFARLLERTERQLREVVALYERRQPPPPQQQQQLGQQQQPSGSGGPLRAVGGNAVPPGPAGAPRDAKRLRVADGSGNGRGGGSGAGSGGAGGGVSAEVLVEWLLHKYLQAEDKAAAAAAAAAAAPVAAAAEAGGAPTAAPPDPSAWRVAFARMLQGVPALHGALVEALAAVAECPPGGDTRKAAATAGLLACMAACEPALEAVADGGTRDASSGGGGGGGGGGEGVELVPTARPRFVWRCCLRAGQEECSCDGRGGGGCRTSQRLHGEGVLQELTPKLPPAAWPSGSVPVVPMAAGRMAGTAGSPSQAAGGGGAGGGVPGCALCLAVLRRCRLSSWARLASAAGFWASYLERAASAGWWCTAGAGEGLSEVMPASVRLRGTQPRKRPPRAAAVAFVPPELPGFLAWLERRLPACEGGEGAAAAVAAAQKACRTALEGSICQRLLAERRARRGGAGGEAEAALQWEAKALSDGLPLPPSVLRDAAAAVVQGLGFGAAPLPPGGSVGGA</sequence>
<protein>
    <submittedName>
        <fullName evidence="2">Uncharacterized protein</fullName>
    </submittedName>
</protein>
<dbReference type="STRING" id="307507.A0A2V0NV60"/>
<dbReference type="OrthoDB" id="10683494at2759"/>
<organism evidence="2 3">
    <name type="scientific">Raphidocelis subcapitata</name>
    <dbReference type="NCBI Taxonomy" id="307507"/>
    <lineage>
        <taxon>Eukaryota</taxon>
        <taxon>Viridiplantae</taxon>
        <taxon>Chlorophyta</taxon>
        <taxon>core chlorophytes</taxon>
        <taxon>Chlorophyceae</taxon>
        <taxon>CS clade</taxon>
        <taxon>Sphaeropleales</taxon>
        <taxon>Selenastraceae</taxon>
        <taxon>Raphidocelis</taxon>
    </lineage>
</organism>
<dbReference type="Proteomes" id="UP000247498">
    <property type="component" value="Unassembled WGS sequence"/>
</dbReference>
<accession>A0A2V0NV60</accession>
<dbReference type="InParanoid" id="A0A2V0NV60"/>
<proteinExistence type="predicted"/>
<dbReference type="AlphaFoldDB" id="A0A2V0NV60"/>